<dbReference type="PANTHER" id="PTHR10151">
    <property type="entry name" value="ECTONUCLEOTIDE PYROPHOSPHATASE/PHOSPHODIESTERASE"/>
    <property type="match status" value="1"/>
</dbReference>
<dbReference type="PANTHER" id="PTHR10151:SF120">
    <property type="entry name" value="BIS(5'-ADENOSYL)-TRIPHOSPHATASE"/>
    <property type="match status" value="1"/>
</dbReference>
<dbReference type="Proteomes" id="UP001501480">
    <property type="component" value="Unassembled WGS sequence"/>
</dbReference>
<sequence>MPGLHDVLPSVAASLGVTGFEDVLALPRSPRYVLFVVDGLGADLLDTHAELAPFLSGLERRDGVRSPVPSTTATSLTSLGTGREAGSHGVVGYTCREPASGRRLNSLAWSDDVDPLQWQPHPTVLGQVADAGVEAAVVNDAAFENSGLTLCGQRGAAFHGIESLWARTDTVLDVVEAMASGVVYAYESRLDHTGHRYGCGSAQWRETLATIDADLADLHAELPAGTTLVVTADHGMVDLPLEGRFDLEELPALRDDVTLVAGEARFRHLYTRAGAEQDVAERWRAVLGERALVRTQDGLEDWFGPIEDRVRPRIGDVVVAALGDFAVFSSRDFAIELHMVGFHGSVTDVERSVPLLIAP</sequence>
<dbReference type="EMBL" id="BAAAPY010000001">
    <property type="protein sequence ID" value="GAA2068536.1"/>
    <property type="molecule type" value="Genomic_DNA"/>
</dbReference>
<comment type="caution">
    <text evidence="1">The sequence shown here is derived from an EMBL/GenBank/DDBJ whole genome shotgun (WGS) entry which is preliminary data.</text>
</comment>
<organism evidence="1 2">
    <name type="scientific">Aeromicrobium halocynthiae</name>
    <dbReference type="NCBI Taxonomy" id="560557"/>
    <lineage>
        <taxon>Bacteria</taxon>
        <taxon>Bacillati</taxon>
        <taxon>Actinomycetota</taxon>
        <taxon>Actinomycetes</taxon>
        <taxon>Propionibacteriales</taxon>
        <taxon>Nocardioidaceae</taxon>
        <taxon>Aeromicrobium</taxon>
    </lineage>
</organism>
<dbReference type="RefSeq" id="WP_344322886.1">
    <property type="nucleotide sequence ID" value="NZ_BAAAPY010000001.1"/>
</dbReference>
<dbReference type="SUPFAM" id="SSF53649">
    <property type="entry name" value="Alkaline phosphatase-like"/>
    <property type="match status" value="1"/>
</dbReference>
<reference evidence="1 2" key="1">
    <citation type="journal article" date="2019" name="Int. J. Syst. Evol. Microbiol.">
        <title>The Global Catalogue of Microorganisms (GCM) 10K type strain sequencing project: providing services to taxonomists for standard genome sequencing and annotation.</title>
        <authorList>
            <consortium name="The Broad Institute Genomics Platform"/>
            <consortium name="The Broad Institute Genome Sequencing Center for Infectious Disease"/>
            <person name="Wu L."/>
            <person name="Ma J."/>
        </authorList>
    </citation>
    <scope>NUCLEOTIDE SEQUENCE [LARGE SCALE GENOMIC DNA]</scope>
    <source>
        <strain evidence="1 2">JCM 15749</strain>
    </source>
</reference>
<proteinExistence type="predicted"/>
<name>A0ABN2VQ20_9ACTN</name>
<evidence type="ECO:0000313" key="2">
    <source>
        <dbReference type="Proteomes" id="UP001501480"/>
    </source>
</evidence>
<evidence type="ECO:0000313" key="1">
    <source>
        <dbReference type="EMBL" id="GAA2068536.1"/>
    </source>
</evidence>
<keyword evidence="2" id="KW-1185">Reference proteome</keyword>
<protein>
    <submittedName>
        <fullName evidence="1">Alkaline phosphatase family protein</fullName>
    </submittedName>
</protein>
<gene>
    <name evidence="1" type="ORF">GCM10009821_00390</name>
</gene>
<accession>A0ABN2VQ20</accession>
<dbReference type="InterPro" id="IPR002591">
    <property type="entry name" value="Phosphodiest/P_Trfase"/>
</dbReference>
<dbReference type="Pfam" id="PF01663">
    <property type="entry name" value="Phosphodiest"/>
    <property type="match status" value="1"/>
</dbReference>
<dbReference type="Gene3D" id="3.40.720.10">
    <property type="entry name" value="Alkaline Phosphatase, subunit A"/>
    <property type="match status" value="1"/>
</dbReference>
<dbReference type="InterPro" id="IPR017850">
    <property type="entry name" value="Alkaline_phosphatase_core_sf"/>
</dbReference>